<comment type="similarity">
    <text evidence="2">Belongs to the ATP11 family.</text>
</comment>
<name>A0A1B7T9I6_9ASCO</name>
<evidence type="ECO:0000256" key="4">
    <source>
        <dbReference type="ARBA" id="ARBA00023128"/>
    </source>
</evidence>
<evidence type="ECO:0000256" key="3">
    <source>
        <dbReference type="ARBA" id="ARBA00022946"/>
    </source>
</evidence>
<evidence type="ECO:0000256" key="1">
    <source>
        <dbReference type="ARBA" id="ARBA00004173"/>
    </source>
</evidence>
<comment type="subcellular location">
    <subcellularLocation>
        <location evidence="1">Mitochondrion</location>
    </subcellularLocation>
</comment>
<evidence type="ECO:0000256" key="2">
    <source>
        <dbReference type="ARBA" id="ARBA00009116"/>
    </source>
</evidence>
<protein>
    <submittedName>
        <fullName evidence="6">ATP11-domain-containing protein</fullName>
    </submittedName>
</protein>
<sequence>EKYKEKLLQKSKEKGFNTIQELKEHLKEDLEKKKKEFSKIDPLEALNKYRQEQAQLEETDDMNKPTSKTLGPITPPKKESKPYKTLSSYVDTEKFMELSPQEVEYVWRARFSSPKMAENHLHSVLEKKAWEKLSKTARENPIFVLPLPRDIAPETGSTDESSTKKIEKGSELFYVQWLFPDQNTTHVIITSLIEYQLHKEFAKPYLTISFFSDLIPRKQVALMMGQLDLESSLSLGDCTLLLLNLQRFYGVIEGKLVGERLKMLQGFNNGDVSFDVNKLVELSESVE</sequence>
<dbReference type="PANTHER" id="PTHR13126:SF0">
    <property type="entry name" value="ATP SYNTHASE MITOCHONDRIAL F1 COMPLEX ASSEMBLY FACTOR 1"/>
    <property type="match status" value="1"/>
</dbReference>
<dbReference type="OrthoDB" id="16535at2759"/>
<dbReference type="EMBL" id="LXPE01000124">
    <property type="protein sequence ID" value="OBA25377.1"/>
    <property type="molecule type" value="Genomic_DNA"/>
</dbReference>
<comment type="caution">
    <text evidence="6">The sequence shown here is derived from an EMBL/GenBank/DDBJ whole genome shotgun (WGS) entry which is preliminary data.</text>
</comment>
<keyword evidence="4" id="KW-0496">Mitochondrion</keyword>
<evidence type="ECO:0000256" key="5">
    <source>
        <dbReference type="SAM" id="MobiDB-lite"/>
    </source>
</evidence>
<dbReference type="Pfam" id="PF06644">
    <property type="entry name" value="ATP11"/>
    <property type="match status" value="1"/>
</dbReference>
<organism evidence="6 7">
    <name type="scientific">Hanseniaspora valbyensis NRRL Y-1626</name>
    <dbReference type="NCBI Taxonomy" id="766949"/>
    <lineage>
        <taxon>Eukaryota</taxon>
        <taxon>Fungi</taxon>
        <taxon>Dikarya</taxon>
        <taxon>Ascomycota</taxon>
        <taxon>Saccharomycotina</taxon>
        <taxon>Saccharomycetes</taxon>
        <taxon>Saccharomycodales</taxon>
        <taxon>Saccharomycodaceae</taxon>
        <taxon>Hanseniaspora</taxon>
    </lineage>
</organism>
<feature type="region of interest" description="Disordered" evidence="5">
    <location>
        <begin position="53"/>
        <end position="84"/>
    </location>
</feature>
<keyword evidence="7" id="KW-1185">Reference proteome</keyword>
<evidence type="ECO:0000313" key="7">
    <source>
        <dbReference type="Proteomes" id="UP000092321"/>
    </source>
</evidence>
<dbReference type="Proteomes" id="UP000092321">
    <property type="component" value="Unassembled WGS sequence"/>
</dbReference>
<dbReference type="AlphaFoldDB" id="A0A1B7T9I6"/>
<dbReference type="GO" id="GO:0033615">
    <property type="term" value="P:mitochondrial proton-transporting ATP synthase complex assembly"/>
    <property type="evidence" value="ECO:0007669"/>
    <property type="project" value="TreeGrafter"/>
</dbReference>
<keyword evidence="3" id="KW-0809">Transit peptide</keyword>
<dbReference type="GO" id="GO:0005739">
    <property type="term" value="C:mitochondrion"/>
    <property type="evidence" value="ECO:0007669"/>
    <property type="project" value="UniProtKB-SubCell"/>
</dbReference>
<feature type="non-terminal residue" evidence="6">
    <location>
        <position position="1"/>
    </location>
</feature>
<reference evidence="7" key="1">
    <citation type="journal article" date="2016" name="Proc. Natl. Acad. Sci. U.S.A.">
        <title>Comparative genomics of biotechnologically important yeasts.</title>
        <authorList>
            <person name="Riley R."/>
            <person name="Haridas S."/>
            <person name="Wolfe K.H."/>
            <person name="Lopes M.R."/>
            <person name="Hittinger C.T."/>
            <person name="Goeker M."/>
            <person name="Salamov A.A."/>
            <person name="Wisecaver J.H."/>
            <person name="Long T.M."/>
            <person name="Calvey C.H."/>
            <person name="Aerts A.L."/>
            <person name="Barry K.W."/>
            <person name="Choi C."/>
            <person name="Clum A."/>
            <person name="Coughlan A.Y."/>
            <person name="Deshpande S."/>
            <person name="Douglass A.P."/>
            <person name="Hanson S.J."/>
            <person name="Klenk H.-P."/>
            <person name="LaButti K.M."/>
            <person name="Lapidus A."/>
            <person name="Lindquist E.A."/>
            <person name="Lipzen A.M."/>
            <person name="Meier-Kolthoff J.P."/>
            <person name="Ohm R.A."/>
            <person name="Otillar R.P."/>
            <person name="Pangilinan J.L."/>
            <person name="Peng Y."/>
            <person name="Rokas A."/>
            <person name="Rosa C.A."/>
            <person name="Scheuner C."/>
            <person name="Sibirny A.A."/>
            <person name="Slot J.C."/>
            <person name="Stielow J.B."/>
            <person name="Sun H."/>
            <person name="Kurtzman C.P."/>
            <person name="Blackwell M."/>
            <person name="Grigoriev I.V."/>
            <person name="Jeffries T.W."/>
        </authorList>
    </citation>
    <scope>NUCLEOTIDE SEQUENCE [LARGE SCALE GENOMIC DNA]</scope>
    <source>
        <strain evidence="7">NRRL Y-1626</strain>
    </source>
</reference>
<accession>A0A1B7T9I6</accession>
<dbReference type="InterPro" id="IPR010591">
    <property type="entry name" value="ATP11"/>
</dbReference>
<proteinExistence type="inferred from homology"/>
<feature type="non-terminal residue" evidence="6">
    <location>
        <position position="287"/>
    </location>
</feature>
<dbReference type="PANTHER" id="PTHR13126">
    <property type="entry name" value="CHAPERONE ATP11"/>
    <property type="match status" value="1"/>
</dbReference>
<evidence type="ECO:0000313" key="6">
    <source>
        <dbReference type="EMBL" id="OBA25377.1"/>
    </source>
</evidence>
<gene>
    <name evidence="6" type="ORF">HANVADRAFT_13408</name>
</gene>